<evidence type="ECO:0000256" key="6">
    <source>
        <dbReference type="SAM" id="Phobius"/>
    </source>
</evidence>
<dbReference type="PANTHER" id="PTHR30294">
    <property type="entry name" value="MEMBRANE COMPONENT OF ABC TRANSPORTER YHHJ-RELATED"/>
    <property type="match status" value="1"/>
</dbReference>
<proteinExistence type="predicted"/>
<dbReference type="Pfam" id="PF12698">
    <property type="entry name" value="ABC2_membrane_3"/>
    <property type="match status" value="1"/>
</dbReference>
<accession>A0A430A8W9</accession>
<evidence type="ECO:0000256" key="1">
    <source>
        <dbReference type="ARBA" id="ARBA00004651"/>
    </source>
</evidence>
<feature type="transmembrane region" description="Helical" evidence="6">
    <location>
        <begin position="368"/>
        <end position="387"/>
    </location>
</feature>
<feature type="transmembrane region" description="Helical" evidence="6">
    <location>
        <begin position="230"/>
        <end position="252"/>
    </location>
</feature>
<evidence type="ECO:0000256" key="3">
    <source>
        <dbReference type="ARBA" id="ARBA00022692"/>
    </source>
</evidence>
<dbReference type="InterPro" id="IPR051449">
    <property type="entry name" value="ABC-2_transporter_component"/>
</dbReference>
<dbReference type="PANTHER" id="PTHR30294:SF29">
    <property type="entry name" value="MULTIDRUG ABC TRANSPORTER PERMEASE YBHS-RELATED"/>
    <property type="match status" value="1"/>
</dbReference>
<dbReference type="EMBL" id="NGJY01000002">
    <property type="protein sequence ID" value="RSU03556.1"/>
    <property type="molecule type" value="Genomic_DNA"/>
</dbReference>
<feature type="domain" description="ABC-2 type transporter transmembrane" evidence="7">
    <location>
        <begin position="20"/>
        <end position="386"/>
    </location>
</feature>
<evidence type="ECO:0000313" key="9">
    <source>
        <dbReference type="Proteomes" id="UP000287101"/>
    </source>
</evidence>
<evidence type="ECO:0000256" key="4">
    <source>
        <dbReference type="ARBA" id="ARBA00022989"/>
    </source>
</evidence>
<reference evidence="8 9" key="1">
    <citation type="submission" date="2017-05" db="EMBL/GenBank/DDBJ databases">
        <title>Vagococcus spp. assemblies.</title>
        <authorList>
            <person name="Gulvik C.A."/>
        </authorList>
    </citation>
    <scope>NUCLEOTIDE SEQUENCE [LARGE SCALE GENOMIC DNA]</scope>
    <source>
        <strain evidence="8 9">CCUG 41755</strain>
    </source>
</reference>
<keyword evidence="2" id="KW-1003">Cell membrane</keyword>
<comment type="subcellular location">
    <subcellularLocation>
        <location evidence="1">Cell membrane</location>
        <topology evidence="1">Multi-pass membrane protein</topology>
    </subcellularLocation>
</comment>
<dbReference type="Proteomes" id="UP000287101">
    <property type="component" value="Unassembled WGS sequence"/>
</dbReference>
<evidence type="ECO:0000259" key="7">
    <source>
        <dbReference type="Pfam" id="PF12698"/>
    </source>
</evidence>
<organism evidence="8 9">
    <name type="scientific">Vagococcus fessus</name>
    <dbReference type="NCBI Taxonomy" id="120370"/>
    <lineage>
        <taxon>Bacteria</taxon>
        <taxon>Bacillati</taxon>
        <taxon>Bacillota</taxon>
        <taxon>Bacilli</taxon>
        <taxon>Lactobacillales</taxon>
        <taxon>Enterococcaceae</taxon>
        <taxon>Vagococcus</taxon>
    </lineage>
</organism>
<feature type="transmembrane region" description="Helical" evidence="6">
    <location>
        <begin position="176"/>
        <end position="197"/>
    </location>
</feature>
<keyword evidence="5 6" id="KW-0472">Membrane</keyword>
<dbReference type="InterPro" id="IPR013525">
    <property type="entry name" value="ABC2_TM"/>
</dbReference>
<dbReference type="RefSeq" id="WP_126831765.1">
    <property type="nucleotide sequence ID" value="NZ_CBCRYB010000001.1"/>
</dbReference>
<name>A0A430A8W9_9ENTE</name>
<protein>
    <recommendedName>
        <fullName evidence="7">ABC-2 type transporter transmembrane domain-containing protein</fullName>
    </recommendedName>
</protein>
<keyword evidence="4 6" id="KW-1133">Transmembrane helix</keyword>
<dbReference type="GO" id="GO:0140359">
    <property type="term" value="F:ABC-type transporter activity"/>
    <property type="evidence" value="ECO:0007669"/>
    <property type="project" value="InterPro"/>
</dbReference>
<feature type="transmembrane region" description="Helical" evidence="6">
    <location>
        <begin position="273"/>
        <end position="292"/>
    </location>
</feature>
<gene>
    <name evidence="8" type="ORF">CBF31_07545</name>
</gene>
<evidence type="ECO:0000256" key="2">
    <source>
        <dbReference type="ARBA" id="ARBA00022475"/>
    </source>
</evidence>
<sequence length="423" mass="46672">MNKFWIVALETFKRNVKSVSFLVMIISPFIMIGFTLLASFVGAKFSETSDIAVISANQELRQNYIKGSTLEVDKKVTTEAEAKKALEAKDIDGYLIISFNEKEETVTGEYTGTTKMGTSDELAMTQNLTATQLDITSKKMALSKEQIAQLNAQAELKSKTVEFKDGKMKEKNANHLAMSMGSIFITLAMYMIILMYAQVTASEVASEKGTRIMEIILSSTSASKHFYGKVMGIFLVILTQVGIYLLAGLGGFMVVKDMPVVKDFLSIMSIKELLLGVFGYNMLYLLLGVIIYTILSALCGSLVSKAEDAGKAVAPVTYLTIFGFMISMMFGMSNPQHILMKVTSYIPFLSSFTMPSRIANGAVSTSEILISLVILAVTTLVLLKFSALMYHSTSLAYGDDGMMKTLKKSFTSMKQERRQRKNR</sequence>
<evidence type="ECO:0000313" key="8">
    <source>
        <dbReference type="EMBL" id="RSU03556.1"/>
    </source>
</evidence>
<dbReference type="AlphaFoldDB" id="A0A430A8W9"/>
<feature type="transmembrane region" description="Helical" evidence="6">
    <location>
        <begin position="20"/>
        <end position="41"/>
    </location>
</feature>
<evidence type="ECO:0000256" key="5">
    <source>
        <dbReference type="ARBA" id="ARBA00023136"/>
    </source>
</evidence>
<dbReference type="OrthoDB" id="9768837at2"/>
<keyword evidence="9" id="KW-1185">Reference proteome</keyword>
<dbReference type="GO" id="GO:0005886">
    <property type="term" value="C:plasma membrane"/>
    <property type="evidence" value="ECO:0007669"/>
    <property type="project" value="UniProtKB-SubCell"/>
</dbReference>
<feature type="transmembrane region" description="Helical" evidence="6">
    <location>
        <begin position="312"/>
        <end position="331"/>
    </location>
</feature>
<comment type="caution">
    <text evidence="8">The sequence shown here is derived from an EMBL/GenBank/DDBJ whole genome shotgun (WGS) entry which is preliminary data.</text>
</comment>
<keyword evidence="3 6" id="KW-0812">Transmembrane</keyword>